<evidence type="ECO:0000256" key="1">
    <source>
        <dbReference type="ARBA" id="ARBA00004177"/>
    </source>
</evidence>
<protein>
    <submittedName>
        <fullName evidence="8">Programmed cell death 6-interacting protein</fullName>
    </submittedName>
</protein>
<dbReference type="Gene3D" id="1.20.140.50">
    <property type="entry name" value="alix/aip1 like domains"/>
    <property type="match status" value="1"/>
</dbReference>
<dbReference type="Gene3D" id="1.25.40.280">
    <property type="entry name" value="alix/aip1 like domains"/>
    <property type="match status" value="1"/>
</dbReference>
<evidence type="ECO:0000256" key="4">
    <source>
        <dbReference type="ARBA" id="ARBA00022753"/>
    </source>
</evidence>
<dbReference type="GO" id="GO:0043328">
    <property type="term" value="P:protein transport to vacuole involved in ubiquitin-dependent protein catabolic process via the multivesicular body sorting pathway"/>
    <property type="evidence" value="ECO:0007669"/>
    <property type="project" value="TreeGrafter"/>
</dbReference>
<gene>
    <name evidence="8" type="ORF">THRCLA_20204</name>
</gene>
<keyword evidence="9" id="KW-1185">Reference proteome</keyword>
<dbReference type="EMBL" id="JNBS01000267">
    <property type="protein sequence ID" value="OQS07182.1"/>
    <property type="molecule type" value="Genomic_DNA"/>
</dbReference>
<name>A0A1W0AA46_9STRA</name>
<evidence type="ECO:0000313" key="9">
    <source>
        <dbReference type="Proteomes" id="UP000243217"/>
    </source>
</evidence>
<dbReference type="SMART" id="SM01041">
    <property type="entry name" value="BRO1"/>
    <property type="match status" value="1"/>
</dbReference>
<dbReference type="AlphaFoldDB" id="A0A1W0AA46"/>
<feature type="compositionally biased region" description="Low complexity" evidence="6">
    <location>
        <begin position="854"/>
        <end position="878"/>
    </location>
</feature>
<proteinExistence type="predicted"/>
<dbReference type="Pfam" id="PF13949">
    <property type="entry name" value="ALIX_LYPXL_bnd"/>
    <property type="match status" value="1"/>
</dbReference>
<dbReference type="InterPro" id="IPR038499">
    <property type="entry name" value="BRO1_sf"/>
</dbReference>
<accession>A0A1W0AA46</accession>
<keyword evidence="3" id="KW-0963">Cytoplasm</keyword>
<dbReference type="GO" id="GO:0005768">
    <property type="term" value="C:endosome"/>
    <property type="evidence" value="ECO:0007669"/>
    <property type="project" value="UniProtKB-SubCell"/>
</dbReference>
<feature type="compositionally biased region" description="Pro residues" evidence="6">
    <location>
        <begin position="764"/>
        <end position="778"/>
    </location>
</feature>
<evidence type="ECO:0000313" key="8">
    <source>
        <dbReference type="EMBL" id="OQS07182.1"/>
    </source>
</evidence>
<comment type="caution">
    <text evidence="8">The sequence shown here is derived from an EMBL/GenBank/DDBJ whole genome shotgun (WGS) entry which is preliminary data.</text>
</comment>
<dbReference type="PROSITE" id="PS51180">
    <property type="entry name" value="BRO1"/>
    <property type="match status" value="1"/>
</dbReference>
<dbReference type="STRING" id="74557.A0A1W0AA46"/>
<evidence type="ECO:0000259" key="7">
    <source>
        <dbReference type="PROSITE" id="PS51180"/>
    </source>
</evidence>
<dbReference type="PANTHER" id="PTHR23030:SF30">
    <property type="entry name" value="TYROSINE-PROTEIN PHOSPHATASE NON-RECEPTOR TYPE 23"/>
    <property type="match status" value="1"/>
</dbReference>
<dbReference type="Pfam" id="PF03097">
    <property type="entry name" value="BRO1"/>
    <property type="match status" value="1"/>
</dbReference>
<keyword evidence="4" id="KW-0967">Endosome</keyword>
<feature type="domain" description="BRO1" evidence="7">
    <location>
        <begin position="1"/>
        <end position="358"/>
    </location>
</feature>
<feature type="compositionally biased region" description="Low complexity" evidence="6">
    <location>
        <begin position="800"/>
        <end position="820"/>
    </location>
</feature>
<dbReference type="Proteomes" id="UP000243217">
    <property type="component" value="Unassembled WGS sequence"/>
</dbReference>
<feature type="compositionally biased region" description="Low complexity" evidence="6">
    <location>
        <begin position="741"/>
        <end position="763"/>
    </location>
</feature>
<feature type="region of interest" description="Disordered" evidence="6">
    <location>
        <begin position="741"/>
        <end position="886"/>
    </location>
</feature>
<dbReference type="InterPro" id="IPR004328">
    <property type="entry name" value="BRO1_dom"/>
</dbReference>
<dbReference type="Gene3D" id="1.20.120.560">
    <property type="entry name" value="alix/aip1 in complex with the ypdl late domain"/>
    <property type="match status" value="1"/>
</dbReference>
<organism evidence="8 9">
    <name type="scientific">Thraustotheca clavata</name>
    <dbReference type="NCBI Taxonomy" id="74557"/>
    <lineage>
        <taxon>Eukaryota</taxon>
        <taxon>Sar</taxon>
        <taxon>Stramenopiles</taxon>
        <taxon>Oomycota</taxon>
        <taxon>Saprolegniomycetes</taxon>
        <taxon>Saprolegniales</taxon>
        <taxon>Achlyaceae</taxon>
        <taxon>Thraustotheca</taxon>
    </lineage>
</organism>
<evidence type="ECO:0000256" key="3">
    <source>
        <dbReference type="ARBA" id="ARBA00022490"/>
    </source>
</evidence>
<feature type="compositionally biased region" description="Low complexity" evidence="6">
    <location>
        <begin position="828"/>
        <end position="846"/>
    </location>
</feature>
<evidence type="ECO:0000256" key="6">
    <source>
        <dbReference type="SAM" id="MobiDB-lite"/>
    </source>
</evidence>
<comment type="subcellular location">
    <subcellularLocation>
        <location evidence="2">Cytoplasm</location>
    </subcellularLocation>
    <subcellularLocation>
        <location evidence="1">Endosome</location>
    </subcellularLocation>
</comment>
<reference evidence="8 9" key="1">
    <citation type="journal article" date="2014" name="Genome Biol. Evol.">
        <title>The secreted proteins of Achlya hypogyna and Thraustotheca clavata identify the ancestral oomycete secretome and reveal gene acquisitions by horizontal gene transfer.</title>
        <authorList>
            <person name="Misner I."/>
            <person name="Blouin N."/>
            <person name="Leonard G."/>
            <person name="Richards T.A."/>
            <person name="Lane C.E."/>
        </authorList>
    </citation>
    <scope>NUCLEOTIDE SEQUENCE [LARGE SCALE GENOMIC DNA]</scope>
    <source>
        <strain evidence="8 9">ATCC 34112</strain>
    </source>
</reference>
<feature type="coiled-coil region" evidence="5">
    <location>
        <begin position="431"/>
        <end position="462"/>
    </location>
</feature>
<dbReference type="OrthoDB" id="2141925at2759"/>
<dbReference type="PANTHER" id="PTHR23030">
    <property type="entry name" value="PCD6 INTERACTING PROTEIN-RELATED"/>
    <property type="match status" value="1"/>
</dbReference>
<sequence length="886" mass="98002">MLAVQLKQTTAVDIVKPLRTYIAKEYSEAEADKFQASLEALAQMRKDVEAVRTPSPMSRQVLLRYHAQLELLATRFPIGDTQVKVPFTWYDSFCPRQKLTQNSIKFEQDSVMFLVGALESQSAVNCDRNTAEGLKAACHHFMQAAGAFSLIHSSQASGARTVDMSNEGLFMLINLMLAQAQACFYEKAIKDKMKDGIKSKLATQAIAFYTSALDFANSSTMKSNIDRLWGVHIEFQVMCMKAAAQYWQAKASKDVALVRGSGYGEEIARLATADSVCAQAINHANEKRLPPSLAASVRQLKSVILDSLNAARKDNDTIYMETIPKMADLPVLSAAAMVKSLMPEKEKVPDLFEGLVPTWLRQKIADFEATVQSIVAASATAVAAHNEAARSHLAVLGLPAAVEAFEKGSGLPQSLWKRIESCQAQGLTAPISRILEENKRAKVQLEEQLRHIENLLRDEAQDDMQAKSTYGDRWTRAPSANLNATFYAEVDRYHKLLREATQTDLAITASLTKPELVMLGQTQTELEAKIPHRDPSAATVDTSLLSNLMVALGVLIQKRDEMQAELAAEAATNSSLAVLAASSEDILATKLATIEQKRSIIEGTFSEQADMLTDITERNDLFKQARQADPVTRQREQALLDIQRAIELYEQLHSNATEGGAFYAELAKKLVHLEQTVTDHCAARALEKREMELNFSHQPNPSQVADDSRLAQELQQSLHLHDDQVAADAAYAASLAAGSSQHYSAPPATQPRQQPPGYSSAPPSYQPPNSSAPPPPYQPSYGTYPAAYGNHHPANPYPPSNTSYNSYNQNQPPMYPSGNPYNPPPQPQYGNYFQQPYNQQQYQQPYQQPPPQYAQPYGQQQYQQYPPQYGQYPGQQPPRGGKNDYV</sequence>
<evidence type="ECO:0000256" key="5">
    <source>
        <dbReference type="SAM" id="Coils"/>
    </source>
</evidence>
<dbReference type="InterPro" id="IPR025304">
    <property type="entry name" value="ALIX_V_dom"/>
</dbReference>
<keyword evidence="5" id="KW-0175">Coiled coil</keyword>
<evidence type="ECO:0000256" key="2">
    <source>
        <dbReference type="ARBA" id="ARBA00004496"/>
    </source>
</evidence>